<comment type="caution">
    <text evidence="5">The sequence shown here is derived from an EMBL/GenBank/DDBJ whole genome shotgun (WGS) entry which is preliminary data.</text>
</comment>
<feature type="region of interest" description="Disordered" evidence="2">
    <location>
        <begin position="1227"/>
        <end position="1248"/>
    </location>
</feature>
<feature type="compositionally biased region" description="Basic and acidic residues" evidence="2">
    <location>
        <begin position="385"/>
        <end position="426"/>
    </location>
</feature>
<evidence type="ECO:0000256" key="2">
    <source>
        <dbReference type="SAM" id="MobiDB-lite"/>
    </source>
</evidence>
<evidence type="ECO:0000313" key="5">
    <source>
        <dbReference type="EMBL" id="KAK1432688.1"/>
    </source>
</evidence>
<dbReference type="InterPro" id="IPR041577">
    <property type="entry name" value="RT_RNaseH_2"/>
</dbReference>
<name>A0AAD8L174_TARER</name>
<dbReference type="GO" id="GO:0003676">
    <property type="term" value="F:nucleic acid binding"/>
    <property type="evidence" value="ECO:0007669"/>
    <property type="project" value="InterPro"/>
</dbReference>
<feature type="region of interest" description="Disordered" evidence="2">
    <location>
        <begin position="385"/>
        <end position="441"/>
    </location>
</feature>
<dbReference type="PROSITE" id="PS50879">
    <property type="entry name" value="RNASE_H_1"/>
    <property type="match status" value="1"/>
</dbReference>
<dbReference type="SUPFAM" id="SSF56672">
    <property type="entry name" value="DNA/RNA polymerases"/>
    <property type="match status" value="1"/>
</dbReference>
<dbReference type="InterPro" id="IPR001584">
    <property type="entry name" value="Integrase_cat-core"/>
</dbReference>
<dbReference type="InterPro" id="IPR002156">
    <property type="entry name" value="RNaseH_domain"/>
</dbReference>
<organism evidence="5 6">
    <name type="scientific">Tagetes erecta</name>
    <name type="common">African marigold</name>
    <dbReference type="NCBI Taxonomy" id="13708"/>
    <lineage>
        <taxon>Eukaryota</taxon>
        <taxon>Viridiplantae</taxon>
        <taxon>Streptophyta</taxon>
        <taxon>Embryophyta</taxon>
        <taxon>Tracheophyta</taxon>
        <taxon>Spermatophyta</taxon>
        <taxon>Magnoliopsida</taxon>
        <taxon>eudicotyledons</taxon>
        <taxon>Gunneridae</taxon>
        <taxon>Pentapetalae</taxon>
        <taxon>asterids</taxon>
        <taxon>campanulids</taxon>
        <taxon>Asterales</taxon>
        <taxon>Asteraceae</taxon>
        <taxon>Asteroideae</taxon>
        <taxon>Heliantheae alliance</taxon>
        <taxon>Tageteae</taxon>
        <taxon>Tagetes</taxon>
    </lineage>
</organism>
<reference evidence="5" key="1">
    <citation type="journal article" date="2023" name="bioRxiv">
        <title>Improved chromosome-level genome assembly for marigold (Tagetes erecta).</title>
        <authorList>
            <person name="Jiang F."/>
            <person name="Yuan L."/>
            <person name="Wang S."/>
            <person name="Wang H."/>
            <person name="Xu D."/>
            <person name="Wang A."/>
            <person name="Fan W."/>
        </authorList>
    </citation>
    <scope>NUCLEOTIDE SEQUENCE</scope>
    <source>
        <strain evidence="5">WSJ</strain>
        <tissue evidence="5">Leaf</tissue>
    </source>
</reference>
<dbReference type="InterPro" id="IPR000477">
    <property type="entry name" value="RT_dom"/>
</dbReference>
<dbReference type="Pfam" id="PF17921">
    <property type="entry name" value="Integrase_H2C2"/>
    <property type="match status" value="1"/>
</dbReference>
<evidence type="ECO:0000256" key="1">
    <source>
        <dbReference type="ARBA" id="ARBA00023172"/>
    </source>
</evidence>
<evidence type="ECO:0000259" key="3">
    <source>
        <dbReference type="PROSITE" id="PS50879"/>
    </source>
</evidence>
<feature type="region of interest" description="Disordered" evidence="2">
    <location>
        <begin position="1"/>
        <end position="67"/>
    </location>
</feature>
<dbReference type="Gene3D" id="3.30.420.10">
    <property type="entry name" value="Ribonuclease H-like superfamily/Ribonuclease H"/>
    <property type="match status" value="2"/>
</dbReference>
<dbReference type="SUPFAM" id="SSF53098">
    <property type="entry name" value="Ribonuclease H-like"/>
    <property type="match status" value="2"/>
</dbReference>
<dbReference type="Pfam" id="PF00665">
    <property type="entry name" value="rve"/>
    <property type="match status" value="1"/>
</dbReference>
<dbReference type="Proteomes" id="UP001229421">
    <property type="component" value="Unassembled WGS sequence"/>
</dbReference>
<dbReference type="InterPro" id="IPR043502">
    <property type="entry name" value="DNA/RNA_pol_sf"/>
</dbReference>
<dbReference type="Pfam" id="PF13456">
    <property type="entry name" value="RVT_3"/>
    <property type="match status" value="1"/>
</dbReference>
<evidence type="ECO:0000259" key="4">
    <source>
        <dbReference type="PROSITE" id="PS50994"/>
    </source>
</evidence>
<dbReference type="CDD" id="cd09279">
    <property type="entry name" value="RNase_HI_like"/>
    <property type="match status" value="1"/>
</dbReference>
<dbReference type="InterPro" id="IPR021109">
    <property type="entry name" value="Peptidase_aspartic_dom_sf"/>
</dbReference>
<dbReference type="GO" id="GO:0015074">
    <property type="term" value="P:DNA integration"/>
    <property type="evidence" value="ECO:0007669"/>
    <property type="project" value="InterPro"/>
</dbReference>
<sequence length="1817" mass="205052">MSQSSTQPEALEGTNQQPPEPPGGNTNNQPASVPPGPNAYLSSMTQEGAVIYTDSDEEEPRGVARKDEEITTDFVKQNKAAILTQLAELEKIERLNEVKQKLTFDQATPGTSNVPAPAVVDMPVTNPTTFIPSQGPHFQPPMFAPHPFHTQFPQFPPGVSPGVQYVFSPIQPLQTPAPAGVPVNPQANTVLSAGTSEDDLSKPYVPENLATESKFTRRIANFQFPTKLKMPNGIGKYSGSGDPDDHIHAFKGAAQVERWALPIWCHMFAQTFTGPARVWFDGLPTGEIDDFIQFKDRFLRAFHQQRKALKNPGEMLQIRRNDGETIPEYIERFNRESMNIPDVPEVMKVTSFIYGLRHNQLCGKLNARFPKTLDEVMDRARAYHRRKEAEDQMKEMEGRRNKHVRKDEKKEGPQTNRQRNERDNRKRTFSPYKAEGGGERRPWITKETFTPLLKTPAEVYALERKNNMFTTPTPLKNVNKNSRQYCDFHREKGHDTDDCIILKRQIEAAVKSGKLAHLVREIKKKGHEQGEETDQAEIRRPTVNMVDQVGNDTTMASRKRKGETLEAWMKAPITFESLEEWESQENPVTITVGIEGHAVRRVHLDGGSGSEVMYEHCFKQLDPEIRAKMQEGTYSLVSFSGEVVYPLGKITLPVVVGESQRRITINMTFAVVRARSAYNVIIGRPGIKALRAVVSTTHGVMKFPTPRGIATVRSSSELLVASILAKRPELVEDPDPIVEKWIINPRFPEQTVGVGRKLSADTKAKLKEIFLENVKVFAWQPSDMTGVPRRLAEHRLEVIPFSRPVKQKKRSMGPEKSRAVCEEVAKLVQAGIVREAKYPTWIANPVMVKKSDDTWRMCVDFKNINEACPKDSYPLPEIDKKIDALAGFPLRCFLDAYKGYHQIKMAKEDEEKTAFHTDAGTFCYTKMPFGLKNAGATYQHLMDDIFIKQAGKSIEVYVDDLVIKSRKEESMLEDISTTFKTLTQANMKLNPKKCTFGVEEGKFLGVMVTKSGIRPNPDKVEAVIQMASPKTRKEVQRLNGRLVSLNRFLSRMMDKSYQFINTMKNCIRKNDFIWTAEAEEAFQEMKKHLCTLPTLTSPEKGETLTLYLATTTHAISAALMADRGNAQMPVYFISRILKDEETRYPAIERLALALIYASRRLRRYFDDHPIQVVTEQPLQQVLKKPEVSGRLAKWAIELGTYRVTYKPRTAIKGQIIADFLTEISKEGEEVPPGQPPISKEQGSPEPGLKEWKLYTDGASNSEGSGIGLVLISPEGAEITHALRLNFRTSNNESEYEALIAGLRIAKQMKAQAVEAYVDSLLVANQINQIYEAKEPSMRAYLELVGAMTKQFKHFQVKHISRGQNKKADALSKLASVAFSHLAKEIRVEVLNEPSTGSKEVHSVTKEPATWMVPIIKYLTTGESPVKKEEAHALKQRAAYYEIINGELYRKSFLGPSMKCVDPDEGTYVVREIHEGICGSHAGPKSVVRKAMNAGYYWPAMYQTAVEVIQKCDSCQRQAPVSRRPAHLLIPVSSPWPFYKWGIDIVGPFPESTGKVKFLLVAIDYFSKWIEAKPLATITGQQIKKFAWENIVCRFGIPGIIVSDNGKQFAENPFKAWCDKLEIKQVFASVAHPQANGQVERANRSLVEGIKTRLGREKGSWAEELPHVLWAHRTMHKTSHGETPFSLVYGTEAMIPVEIGSKTPRTIPAEDAETDLRTNLNLLEERREIAAIREASYKKIMEKYYNTRVREVVFQPGQLVLRSNEASKAESQGKMGPRWEGPYRVTEASKTGAYTLERMDGTVLPRTWNAIHLKRYYM</sequence>
<dbReference type="Pfam" id="PF03732">
    <property type="entry name" value="Retrotrans_gag"/>
    <property type="match status" value="1"/>
</dbReference>
<feature type="domain" description="RNase H type-1" evidence="3">
    <location>
        <begin position="1247"/>
        <end position="1376"/>
    </location>
</feature>
<dbReference type="InterPro" id="IPR012337">
    <property type="entry name" value="RNaseH-like_sf"/>
</dbReference>
<dbReference type="InterPro" id="IPR043128">
    <property type="entry name" value="Rev_trsase/Diguanyl_cyclase"/>
</dbReference>
<feature type="compositionally biased region" description="Polar residues" evidence="2">
    <location>
        <begin position="1"/>
        <end position="17"/>
    </location>
</feature>
<proteinExistence type="predicted"/>
<keyword evidence="6" id="KW-1185">Reference proteome</keyword>
<dbReference type="InterPro" id="IPR041588">
    <property type="entry name" value="Integrase_H2C2"/>
</dbReference>
<dbReference type="Pfam" id="PF17919">
    <property type="entry name" value="RT_RNaseH_2"/>
    <property type="match status" value="1"/>
</dbReference>
<dbReference type="PANTHER" id="PTHR48475">
    <property type="entry name" value="RIBONUCLEASE H"/>
    <property type="match status" value="1"/>
</dbReference>
<dbReference type="Pfam" id="PF00078">
    <property type="entry name" value="RVT_1"/>
    <property type="match status" value="1"/>
</dbReference>
<dbReference type="CDD" id="cd01647">
    <property type="entry name" value="RT_LTR"/>
    <property type="match status" value="1"/>
</dbReference>
<dbReference type="PANTHER" id="PTHR48475:SF2">
    <property type="entry name" value="RIBONUCLEASE H"/>
    <property type="match status" value="1"/>
</dbReference>
<dbReference type="InterPro" id="IPR005162">
    <property type="entry name" value="Retrotrans_gag_dom"/>
</dbReference>
<evidence type="ECO:0000313" key="6">
    <source>
        <dbReference type="Proteomes" id="UP001229421"/>
    </source>
</evidence>
<feature type="domain" description="Integrase catalytic" evidence="4">
    <location>
        <begin position="1532"/>
        <end position="1691"/>
    </location>
</feature>
<dbReference type="GO" id="GO:0004523">
    <property type="term" value="F:RNA-DNA hybrid ribonuclease activity"/>
    <property type="evidence" value="ECO:0007669"/>
    <property type="project" value="InterPro"/>
</dbReference>
<dbReference type="EMBL" id="JAUHHV010000002">
    <property type="protein sequence ID" value="KAK1432688.1"/>
    <property type="molecule type" value="Genomic_DNA"/>
</dbReference>
<dbReference type="Gene3D" id="3.30.70.270">
    <property type="match status" value="2"/>
</dbReference>
<dbReference type="InterPro" id="IPR036397">
    <property type="entry name" value="RNaseH_sf"/>
</dbReference>
<keyword evidence="1" id="KW-0233">DNA recombination</keyword>
<protein>
    <submittedName>
        <fullName evidence="5">Uncharacterized protein</fullName>
    </submittedName>
</protein>
<dbReference type="Gene3D" id="3.10.10.10">
    <property type="entry name" value="HIV Type 1 Reverse Transcriptase, subunit A, domain 1"/>
    <property type="match status" value="1"/>
</dbReference>
<dbReference type="GO" id="GO:0006310">
    <property type="term" value="P:DNA recombination"/>
    <property type="evidence" value="ECO:0007669"/>
    <property type="project" value="UniProtKB-KW"/>
</dbReference>
<dbReference type="Gene3D" id="1.10.340.70">
    <property type="match status" value="1"/>
</dbReference>
<gene>
    <name evidence="5" type="ORF">QVD17_09586</name>
</gene>
<dbReference type="Gene3D" id="2.40.70.10">
    <property type="entry name" value="Acid Proteases"/>
    <property type="match status" value="1"/>
</dbReference>
<accession>A0AAD8L174</accession>
<dbReference type="PROSITE" id="PS50994">
    <property type="entry name" value="INTEGRASE"/>
    <property type="match status" value="1"/>
</dbReference>